<name>A0A4U0YYZ2_9RHOB</name>
<comment type="function">
    <text evidence="1">Could be a virulence factor.</text>
</comment>
<dbReference type="Proteomes" id="UP000306340">
    <property type="component" value="Unassembled WGS sequence"/>
</dbReference>
<dbReference type="PANTHER" id="PTHR10887">
    <property type="entry name" value="DNA2/NAM7 HELICASE FAMILY"/>
    <property type="match status" value="1"/>
</dbReference>
<dbReference type="SUPFAM" id="SSF56024">
    <property type="entry name" value="Phospholipase D/nuclease"/>
    <property type="match status" value="1"/>
</dbReference>
<dbReference type="InterPro" id="IPR016834">
    <property type="entry name" value="UCP026306"/>
</dbReference>
<dbReference type="InterPro" id="IPR025202">
    <property type="entry name" value="PLD-like_dom"/>
</dbReference>
<evidence type="ECO:0000313" key="9">
    <source>
        <dbReference type="Proteomes" id="UP000306340"/>
    </source>
</evidence>
<dbReference type="SUPFAM" id="SSF52540">
    <property type="entry name" value="P-loop containing nucleoside triphosphate hydrolases"/>
    <property type="match status" value="1"/>
</dbReference>
<comment type="subcellular location">
    <subcellularLocation>
        <location evidence="2">Secreted</location>
    </subcellularLocation>
</comment>
<dbReference type="InterPro" id="IPR041677">
    <property type="entry name" value="DNA2/NAM7_AAA_11"/>
</dbReference>
<evidence type="ECO:0000256" key="1">
    <source>
        <dbReference type="ARBA" id="ARBA00003145"/>
    </source>
</evidence>
<dbReference type="InterPro" id="IPR027417">
    <property type="entry name" value="P-loop_NTPase"/>
</dbReference>
<proteinExistence type="predicted"/>
<gene>
    <name evidence="8" type="ORF">FAZ78_07880</name>
</gene>
<dbReference type="InterPro" id="IPR047187">
    <property type="entry name" value="SF1_C_Upf1"/>
</dbReference>
<dbReference type="PANTHER" id="PTHR10887:SF530">
    <property type="entry name" value="SUPERFAMILY I DNA HELICASES"/>
    <property type="match status" value="1"/>
</dbReference>
<dbReference type="PROSITE" id="PS50035">
    <property type="entry name" value="PLD"/>
    <property type="match status" value="1"/>
</dbReference>
<dbReference type="Pfam" id="PF13087">
    <property type="entry name" value="AAA_12"/>
    <property type="match status" value="1"/>
</dbReference>
<organism evidence="8 9">
    <name type="scientific">Cereibacter changlensis</name>
    <dbReference type="NCBI Taxonomy" id="402884"/>
    <lineage>
        <taxon>Bacteria</taxon>
        <taxon>Pseudomonadati</taxon>
        <taxon>Pseudomonadota</taxon>
        <taxon>Alphaproteobacteria</taxon>
        <taxon>Rhodobacterales</taxon>
        <taxon>Paracoccaceae</taxon>
        <taxon>Cereibacter</taxon>
    </lineage>
</organism>
<dbReference type="Gene3D" id="3.40.50.300">
    <property type="entry name" value="P-loop containing nucleotide triphosphate hydrolases"/>
    <property type="match status" value="3"/>
</dbReference>
<evidence type="ECO:0000256" key="5">
    <source>
        <dbReference type="ARBA" id="ARBA00029594"/>
    </source>
</evidence>
<dbReference type="PIRSF" id="PIRSF026306">
    <property type="entry name" value="UCP026306"/>
    <property type="match status" value="1"/>
</dbReference>
<dbReference type="Gene3D" id="3.30.870.10">
    <property type="entry name" value="Endonuclease Chain A"/>
    <property type="match status" value="1"/>
</dbReference>
<dbReference type="EMBL" id="SWAU01000056">
    <property type="protein sequence ID" value="TKA97115.1"/>
    <property type="molecule type" value="Genomic_DNA"/>
</dbReference>
<keyword evidence="4" id="KW-0964">Secreted</keyword>
<dbReference type="Pfam" id="PF13086">
    <property type="entry name" value="AAA_11"/>
    <property type="match status" value="1"/>
</dbReference>
<reference evidence="8 9" key="1">
    <citation type="submission" date="2019-04" db="EMBL/GenBank/DDBJ databases">
        <title>Crypto-aerobic microbial life in anoxic (sulfidic) marine sediments.</title>
        <authorList>
            <person name="Bhattacharya S."/>
            <person name="Roy C."/>
            <person name="Mondal N."/>
            <person name="Sarkar J."/>
            <person name="Mandal S."/>
            <person name="Rameez M.J."/>
            <person name="Ghosh W."/>
        </authorList>
    </citation>
    <scope>NUCLEOTIDE SEQUENCE [LARGE SCALE GENOMIC DNA]</scope>
    <source>
        <strain evidence="8 9">SBBC</strain>
    </source>
</reference>
<dbReference type="AlphaFoldDB" id="A0A4U0YYZ2"/>
<dbReference type="InterPro" id="IPR001736">
    <property type="entry name" value="PLipase_D/transphosphatidylase"/>
</dbReference>
<evidence type="ECO:0000259" key="7">
    <source>
        <dbReference type="PROSITE" id="PS50035"/>
    </source>
</evidence>
<evidence type="ECO:0000256" key="6">
    <source>
        <dbReference type="SAM" id="Coils"/>
    </source>
</evidence>
<dbReference type="InterPro" id="IPR045055">
    <property type="entry name" value="DNA2/NAM7-like"/>
</dbReference>
<dbReference type="InterPro" id="IPR041679">
    <property type="entry name" value="DNA2/NAM7-like_C"/>
</dbReference>
<dbReference type="Pfam" id="PF13091">
    <property type="entry name" value="PLDc_2"/>
    <property type="match status" value="1"/>
</dbReference>
<feature type="coiled-coil region" evidence="6">
    <location>
        <begin position="533"/>
        <end position="563"/>
    </location>
</feature>
<dbReference type="GO" id="GO:0004386">
    <property type="term" value="F:helicase activity"/>
    <property type="evidence" value="ECO:0007669"/>
    <property type="project" value="InterPro"/>
</dbReference>
<protein>
    <recommendedName>
        <fullName evidence="3">Phospholipase D</fullName>
    </recommendedName>
    <alternativeName>
        <fullName evidence="5">Choline phosphatase</fullName>
    </alternativeName>
</protein>
<dbReference type="CDD" id="cd09118">
    <property type="entry name" value="PLDc_yjhR_C_like"/>
    <property type="match status" value="1"/>
</dbReference>
<evidence type="ECO:0000313" key="8">
    <source>
        <dbReference type="EMBL" id="TKA97115.1"/>
    </source>
</evidence>
<keyword evidence="6" id="KW-0175">Coiled coil</keyword>
<accession>A0A4U0YYZ2</accession>
<dbReference type="GO" id="GO:0005576">
    <property type="term" value="C:extracellular region"/>
    <property type="evidence" value="ECO:0007669"/>
    <property type="project" value="UniProtKB-SubCell"/>
</dbReference>
<dbReference type="CDD" id="cd18808">
    <property type="entry name" value="SF1_C_Upf1"/>
    <property type="match status" value="1"/>
</dbReference>
<evidence type="ECO:0000256" key="3">
    <source>
        <dbReference type="ARBA" id="ARBA00018392"/>
    </source>
</evidence>
<dbReference type="GO" id="GO:0006793">
    <property type="term" value="P:phosphorus metabolic process"/>
    <property type="evidence" value="ECO:0007669"/>
    <property type="project" value="UniProtKB-ARBA"/>
</dbReference>
<sequence length="1151" mass="124686">MPMFARLDSGRNDTVANPNEHLLRYWRTSLADGALGEGKFTQDDRKRFVDVPGEALKTGVLPGEVLERVFRGQASAKAMGVRFWPLVMARKSSHGAACAGGLPEIVAPVVTEATVDRAGRIIPTRNALARDLLTPLPSGEFAIGSVDALDSFLTESPLPDMAGEGAWQEYLGHCRKMVDAVSQGWPRGDADYQPIGLGFLELAEDANAMVRGILDLYDKLLAEKPAAPLLGQIAQPRNTTTGLDHRIEREFARCLGHSNASFPLAEHQRQVLAWLDASSPGEVIAVNGPPGTGKTTMLLSAVAGLWVGAALRGDDPPVIVAASSNNQAVTNIIDAFGKDFGKGEGPFAGRWLPEVESFGMFLASHSRRLEAARRYQTEEFQAERETVAYVQRAKEAYLQAAKDAFPAMPNPDVASVVSALQKRMAAEVEKLSRIDSAAKARHGATEALNAQLGPDPEAMEAGRAEDVAQRTAALEKLREARAVLDRHLASESSLTAVVGFLSSVKEKRALRARLAIGDLLPGLESAKRVSEIEDRVRTELGSAEDALKAAEQALLRARALRRDFLEAERSWEAAASSVGGGDDIAELERRADLETRFPLFLLATHYWEGRWLLAMEADLAAIVAAKGKNGKVTVIPRWHRRMMLTPCAVATFASLPGKMTYTRRDGGKWATEYLFDFIDLLIVDEAGQVLPEVAGASFALAKRALVIGDTQQIEPISSVPRPVDVGNLRNCGLLGGEADIDALAARGICSTSGSAMRLAQEACQVSPYPDLEKGLYLFEHRRCYDEIISFSNALCYKGKLRPLRGRAPSDAGLPALGYLHIDGRAVTSGSSRANLLEAQTIAAWLDENRSGLEARYRKPLEQIVGVVTPFGRQVREIRDACAGRRISVDGREGMTIGTVHALQGAERSVVIFSPVYSKHADGGFIDASPSMLNVTVSRAKDSCLVFGDMDAMAAAQAGSPRSILSEFLFASETNALEFASEPRTDLKQGSGQIQMLRDAAGHDAFLLDALSAGARRYTIVSPWVIAGTMERVGLIAAFEGAIRRGAEIDVFADPLLNEGPAAGGLTQMEAVEKLFARIGVRLHKLPKLHSKIVAIDSDVLCVGSYNWLSADRHGQYARHETSFVYRGQHLEEEIRTIFDSLKRRESRVASF</sequence>
<evidence type="ECO:0000256" key="2">
    <source>
        <dbReference type="ARBA" id="ARBA00004613"/>
    </source>
</evidence>
<comment type="caution">
    <text evidence="8">The sequence shown here is derived from an EMBL/GenBank/DDBJ whole genome shotgun (WGS) entry which is preliminary data.</text>
</comment>
<evidence type="ECO:0000256" key="4">
    <source>
        <dbReference type="ARBA" id="ARBA00022525"/>
    </source>
</evidence>
<feature type="domain" description="PLD phosphodiesterase" evidence="7">
    <location>
        <begin position="1084"/>
        <end position="1111"/>
    </location>
</feature>